<comment type="similarity">
    <text evidence="4">Belongs to the DHPS family.</text>
</comment>
<dbReference type="GO" id="GO:0046872">
    <property type="term" value="F:metal ion binding"/>
    <property type="evidence" value="ECO:0007669"/>
    <property type="project" value="UniProtKB-KW"/>
</dbReference>
<keyword evidence="15" id="KW-1185">Reference proteome</keyword>
<name>A0A1S6J0C6_9FIRM</name>
<dbReference type="CDD" id="cd00739">
    <property type="entry name" value="DHPS"/>
    <property type="match status" value="1"/>
</dbReference>
<dbReference type="GO" id="GO:0005829">
    <property type="term" value="C:cytosol"/>
    <property type="evidence" value="ECO:0007669"/>
    <property type="project" value="TreeGrafter"/>
</dbReference>
<evidence type="ECO:0000256" key="2">
    <source>
        <dbReference type="ARBA" id="ARBA00001946"/>
    </source>
</evidence>
<keyword evidence="7" id="KW-0808">Transferase</keyword>
<comment type="cofactor">
    <cofactor evidence="2">
        <name>Mg(2+)</name>
        <dbReference type="ChEBI" id="CHEBI:18420"/>
    </cofactor>
</comment>
<dbReference type="UniPathway" id="UPA00077">
    <property type="reaction ID" value="UER00156"/>
</dbReference>
<dbReference type="PANTHER" id="PTHR20941">
    <property type="entry name" value="FOLATE SYNTHESIS PROTEINS"/>
    <property type="match status" value="1"/>
</dbReference>
<evidence type="ECO:0000259" key="13">
    <source>
        <dbReference type="PROSITE" id="PS50972"/>
    </source>
</evidence>
<evidence type="ECO:0000313" key="14">
    <source>
        <dbReference type="EMBL" id="AQS60460.1"/>
    </source>
</evidence>
<sequence>MVCGENMIEIGVKFIDNLEQAYAEMQRVGADPGGIARMAPKAVFKVLKLSGLTPTQANIIKQEMLARGGDAAVARGVINHSVATTDLLLLGTLKQYRGFIKKLKMQPFGLAKLAERIEAALANLAGWPSRRINCRGLTLELGERTLVMGILNATPDSFSDGGRYLDPAAALEHALQMVEDGADIIDLGGISTRPGHSEISEAEEQRRILPVLDKLVQEVKVPISIDTWRAAVAREALARGAHMINDQWALRGDPELAQVVAEYQAPIMLMHNGHSTEYRDIMLELTAFLRQSIDMAQQTGISRGNIIVDPGIGFAKTYEQNLEVLRRLKELTVLGCPILLGTSRKSVIAKTLNLPVDQRVEGTAATVALGIAAGADIVRVHDVKEMVRVARMTDAILRGPQHEG</sequence>
<accession>A0A1S6J0C6</accession>
<dbReference type="PROSITE" id="PS00792">
    <property type="entry name" value="DHPS_1"/>
    <property type="match status" value="1"/>
</dbReference>
<dbReference type="InterPro" id="IPR011005">
    <property type="entry name" value="Dihydropteroate_synth-like_sf"/>
</dbReference>
<evidence type="ECO:0000256" key="11">
    <source>
        <dbReference type="ARBA" id="ARBA00030193"/>
    </source>
</evidence>
<keyword evidence="9" id="KW-0460">Magnesium</keyword>
<proteinExistence type="inferred from homology"/>
<dbReference type="FunFam" id="3.20.20.20:FF:000006">
    <property type="entry name" value="Dihydropteroate synthase"/>
    <property type="match status" value="1"/>
</dbReference>
<dbReference type="GO" id="GO:0046656">
    <property type="term" value="P:folic acid biosynthetic process"/>
    <property type="evidence" value="ECO:0007669"/>
    <property type="project" value="UniProtKB-KW"/>
</dbReference>
<keyword evidence="10" id="KW-0289">Folate biosynthesis</keyword>
<evidence type="ECO:0000256" key="6">
    <source>
        <dbReference type="ARBA" id="ARBA00016919"/>
    </source>
</evidence>
<evidence type="ECO:0000256" key="8">
    <source>
        <dbReference type="ARBA" id="ARBA00022723"/>
    </source>
</evidence>
<dbReference type="Gene3D" id="3.20.20.20">
    <property type="entry name" value="Dihydropteroate synthase-like"/>
    <property type="match status" value="1"/>
</dbReference>
<evidence type="ECO:0000313" key="15">
    <source>
        <dbReference type="Proteomes" id="UP000189464"/>
    </source>
</evidence>
<keyword evidence="8" id="KW-0479">Metal-binding</keyword>
<comment type="catalytic activity">
    <reaction evidence="1">
        <text>(7,8-dihydropterin-6-yl)methyl diphosphate + 4-aminobenzoate = 7,8-dihydropteroate + diphosphate</text>
        <dbReference type="Rhea" id="RHEA:19949"/>
        <dbReference type="ChEBI" id="CHEBI:17836"/>
        <dbReference type="ChEBI" id="CHEBI:17839"/>
        <dbReference type="ChEBI" id="CHEBI:33019"/>
        <dbReference type="ChEBI" id="CHEBI:72950"/>
        <dbReference type="EC" id="2.5.1.15"/>
    </reaction>
</comment>
<dbReference type="GO" id="GO:0046654">
    <property type="term" value="P:tetrahydrofolate biosynthetic process"/>
    <property type="evidence" value="ECO:0007669"/>
    <property type="project" value="UniProtKB-UniPathway"/>
</dbReference>
<dbReference type="KEGG" id="dfg:B0537_01575"/>
<dbReference type="Pfam" id="PF00809">
    <property type="entry name" value="Pterin_bind"/>
    <property type="match status" value="1"/>
</dbReference>
<dbReference type="STRING" id="1833852.B0537_01575"/>
<dbReference type="InterPro" id="IPR045031">
    <property type="entry name" value="DHP_synth-like"/>
</dbReference>
<dbReference type="PROSITE" id="PS50972">
    <property type="entry name" value="PTERIN_BINDING"/>
    <property type="match status" value="1"/>
</dbReference>
<organism evidence="14 15">
    <name type="scientific">Desulforamulus ferrireducens</name>
    <dbReference type="NCBI Taxonomy" id="1833852"/>
    <lineage>
        <taxon>Bacteria</taxon>
        <taxon>Bacillati</taxon>
        <taxon>Bacillota</taxon>
        <taxon>Clostridia</taxon>
        <taxon>Eubacteriales</taxon>
        <taxon>Peptococcaceae</taxon>
        <taxon>Desulforamulus</taxon>
    </lineage>
</organism>
<dbReference type="EC" id="2.5.1.15" evidence="5"/>
<comment type="function">
    <text evidence="12">Catalyzes the condensation of para-aminobenzoate (pABA) with 6-hydroxymethyl-7,8-dihydropterin diphosphate (DHPt-PP) to form 7,8-dihydropteroate (H2Pte), the immediate precursor of folate derivatives.</text>
</comment>
<dbReference type="PROSITE" id="PS00793">
    <property type="entry name" value="DHPS_2"/>
    <property type="match status" value="1"/>
</dbReference>
<evidence type="ECO:0000256" key="5">
    <source>
        <dbReference type="ARBA" id="ARBA00012458"/>
    </source>
</evidence>
<dbReference type="NCBIfam" id="TIGR01496">
    <property type="entry name" value="DHPS"/>
    <property type="match status" value="1"/>
</dbReference>
<dbReference type="SUPFAM" id="SSF51717">
    <property type="entry name" value="Dihydropteroate synthetase-like"/>
    <property type="match status" value="1"/>
</dbReference>
<reference evidence="14 15" key="1">
    <citation type="journal article" date="2016" name="Int. J. Syst. Evol. Microbiol.">
        <title>Desulfotomaculum ferrireducens sp. nov., a moderately thermophilic sulfate-reducing and dissimilatory Fe(III)-reducing bacterium isolated from compost.</title>
        <authorList>
            <person name="Yang G."/>
            <person name="Guo J."/>
            <person name="Zhuang L."/>
            <person name="Yuan Y."/>
            <person name="Zhou S."/>
        </authorList>
    </citation>
    <scope>NUCLEOTIDE SEQUENCE [LARGE SCALE GENOMIC DNA]</scope>
    <source>
        <strain evidence="14 15">GSS09</strain>
    </source>
</reference>
<dbReference type="PANTHER" id="PTHR20941:SF1">
    <property type="entry name" value="FOLIC ACID SYNTHESIS PROTEIN FOL1"/>
    <property type="match status" value="1"/>
</dbReference>
<evidence type="ECO:0000256" key="12">
    <source>
        <dbReference type="ARBA" id="ARBA00053449"/>
    </source>
</evidence>
<comment type="pathway">
    <text evidence="3">Cofactor biosynthesis; tetrahydrofolate biosynthesis; 7,8-dihydrofolate from 2-amino-4-hydroxy-6-hydroxymethyl-7,8-dihydropteridine diphosphate and 4-aminobenzoate: step 1/2.</text>
</comment>
<dbReference type="GO" id="GO:0004156">
    <property type="term" value="F:dihydropteroate synthase activity"/>
    <property type="evidence" value="ECO:0007669"/>
    <property type="project" value="UniProtKB-EC"/>
</dbReference>
<feature type="domain" description="Pterin-binding" evidence="13">
    <location>
        <begin position="145"/>
        <end position="391"/>
    </location>
</feature>
<evidence type="ECO:0000256" key="3">
    <source>
        <dbReference type="ARBA" id="ARBA00004763"/>
    </source>
</evidence>
<evidence type="ECO:0000256" key="9">
    <source>
        <dbReference type="ARBA" id="ARBA00022842"/>
    </source>
</evidence>
<protein>
    <recommendedName>
        <fullName evidence="6">Dihydropteroate synthase</fullName>
        <ecNumber evidence="5">2.5.1.15</ecNumber>
    </recommendedName>
    <alternativeName>
        <fullName evidence="11">Dihydropteroate pyrophosphorylase</fullName>
    </alternativeName>
</protein>
<gene>
    <name evidence="14" type="ORF">B0537_01575</name>
</gene>
<dbReference type="AlphaFoldDB" id="A0A1S6J0C6"/>
<dbReference type="Proteomes" id="UP000189464">
    <property type="component" value="Chromosome"/>
</dbReference>
<dbReference type="InterPro" id="IPR000489">
    <property type="entry name" value="Pterin-binding_dom"/>
</dbReference>
<evidence type="ECO:0000256" key="1">
    <source>
        <dbReference type="ARBA" id="ARBA00000012"/>
    </source>
</evidence>
<evidence type="ECO:0000256" key="4">
    <source>
        <dbReference type="ARBA" id="ARBA00009503"/>
    </source>
</evidence>
<dbReference type="InterPro" id="IPR006390">
    <property type="entry name" value="DHP_synth_dom"/>
</dbReference>
<evidence type="ECO:0000256" key="7">
    <source>
        <dbReference type="ARBA" id="ARBA00022679"/>
    </source>
</evidence>
<evidence type="ECO:0000256" key="10">
    <source>
        <dbReference type="ARBA" id="ARBA00022909"/>
    </source>
</evidence>
<dbReference type="EMBL" id="CP019698">
    <property type="protein sequence ID" value="AQS60460.1"/>
    <property type="molecule type" value="Genomic_DNA"/>
</dbReference>